<evidence type="ECO:0000313" key="10">
    <source>
        <dbReference type="Proteomes" id="UP000606172"/>
    </source>
</evidence>
<sequence>MPMTRVDREILRLAVPAFGALVAEPLFLLTDYAIVGRLGTTPLGALGVAGMALTTLVGMCVFLAYGTTAAVARKIGAGHVKDAVRQGVDGLWLAVFLGVAIIVVAWPLAPDIIALFGASPELTHHAVTYFRISLIGIPPMLLILAGTGVLRGFQDTLTPLYVAIGSFALNAALNAWFVLGLDWGIAGSAWGTVLAQTLGAAAYLVVVVRVARREQASLRPDLRGVRQAGTAGFALVIRTASMRVVALVATAIATRMGDAHVAAHSVAMQIWTLLAFILDAIAIAGQAITGRSLGAGDIAGTRTVTRRMVWWGIWSGVVLTLLVMLARPYIPGLFAADARVTAELLVVLWPVALMQPLAGVVFVLDGVLIGAGDQRYLAWSSLWATLAFLPAAGAVVLLSGGLMALWLALGVWMAARLLTLGSRAYGGAWLVAGA</sequence>
<dbReference type="GO" id="GO:0015297">
    <property type="term" value="F:antiporter activity"/>
    <property type="evidence" value="ECO:0007669"/>
    <property type="project" value="InterPro"/>
</dbReference>
<protein>
    <submittedName>
        <fullName evidence="9">MATE family efflux transporter</fullName>
    </submittedName>
</protein>
<name>A0A919VGI1_9ACTN</name>
<feature type="transmembrane region" description="Helical" evidence="8">
    <location>
        <begin position="232"/>
        <end position="254"/>
    </location>
</feature>
<dbReference type="GO" id="GO:0005886">
    <property type="term" value="C:plasma membrane"/>
    <property type="evidence" value="ECO:0007669"/>
    <property type="project" value="UniProtKB-SubCell"/>
</dbReference>
<evidence type="ECO:0000256" key="7">
    <source>
        <dbReference type="ARBA" id="ARBA00023136"/>
    </source>
</evidence>
<dbReference type="InterPro" id="IPR044644">
    <property type="entry name" value="DinF-like"/>
</dbReference>
<reference evidence="9" key="1">
    <citation type="submission" date="2021-01" db="EMBL/GenBank/DDBJ databases">
        <title>Whole genome shotgun sequence of Sinosporangium siamense NBRC 109515.</title>
        <authorList>
            <person name="Komaki H."/>
            <person name="Tamura T."/>
        </authorList>
    </citation>
    <scope>NUCLEOTIDE SEQUENCE</scope>
    <source>
        <strain evidence="9">NBRC 109515</strain>
    </source>
</reference>
<keyword evidence="4" id="KW-1003">Cell membrane</keyword>
<comment type="subcellular location">
    <subcellularLocation>
        <location evidence="1">Cell membrane</location>
        <topology evidence="1">Multi-pass membrane protein</topology>
    </subcellularLocation>
</comment>
<organism evidence="9 10">
    <name type="scientific">Sinosporangium siamense</name>
    <dbReference type="NCBI Taxonomy" id="1367973"/>
    <lineage>
        <taxon>Bacteria</taxon>
        <taxon>Bacillati</taxon>
        <taxon>Actinomycetota</taxon>
        <taxon>Actinomycetes</taxon>
        <taxon>Streptosporangiales</taxon>
        <taxon>Streptosporangiaceae</taxon>
        <taxon>Sinosporangium</taxon>
    </lineage>
</organism>
<dbReference type="NCBIfam" id="TIGR00797">
    <property type="entry name" value="matE"/>
    <property type="match status" value="1"/>
</dbReference>
<dbReference type="PANTHER" id="PTHR42893:SF46">
    <property type="entry name" value="PROTEIN DETOXIFICATION 44, CHLOROPLASTIC"/>
    <property type="match status" value="1"/>
</dbReference>
<feature type="transmembrane region" description="Helical" evidence="8">
    <location>
        <begin position="91"/>
        <end position="109"/>
    </location>
</feature>
<accession>A0A919VGI1</accession>
<feature type="transmembrane region" description="Helical" evidence="8">
    <location>
        <begin position="160"/>
        <end position="179"/>
    </location>
</feature>
<evidence type="ECO:0000256" key="3">
    <source>
        <dbReference type="ARBA" id="ARBA00022448"/>
    </source>
</evidence>
<dbReference type="RefSeq" id="WP_204032539.1">
    <property type="nucleotide sequence ID" value="NZ_BOOW01000055.1"/>
</dbReference>
<dbReference type="EMBL" id="BOOW01000055">
    <property type="protein sequence ID" value="GII97129.1"/>
    <property type="molecule type" value="Genomic_DNA"/>
</dbReference>
<keyword evidence="7 8" id="KW-0472">Membrane</keyword>
<dbReference type="AlphaFoldDB" id="A0A919VGI1"/>
<gene>
    <name evidence="9" type="ORF">Ssi02_73600</name>
</gene>
<evidence type="ECO:0000256" key="6">
    <source>
        <dbReference type="ARBA" id="ARBA00022989"/>
    </source>
</evidence>
<evidence type="ECO:0000256" key="4">
    <source>
        <dbReference type="ARBA" id="ARBA00022475"/>
    </source>
</evidence>
<comment type="caution">
    <text evidence="9">The sequence shown here is derived from an EMBL/GenBank/DDBJ whole genome shotgun (WGS) entry which is preliminary data.</text>
</comment>
<keyword evidence="10" id="KW-1185">Reference proteome</keyword>
<evidence type="ECO:0000256" key="5">
    <source>
        <dbReference type="ARBA" id="ARBA00022692"/>
    </source>
</evidence>
<feature type="transmembrane region" description="Helical" evidence="8">
    <location>
        <begin position="382"/>
        <end position="415"/>
    </location>
</feature>
<dbReference type="PANTHER" id="PTHR42893">
    <property type="entry name" value="PROTEIN DETOXIFICATION 44, CHLOROPLASTIC-RELATED"/>
    <property type="match status" value="1"/>
</dbReference>
<dbReference type="PIRSF" id="PIRSF006603">
    <property type="entry name" value="DinF"/>
    <property type="match status" value="1"/>
</dbReference>
<feature type="transmembrane region" description="Helical" evidence="8">
    <location>
        <begin position="46"/>
        <end position="71"/>
    </location>
</feature>
<dbReference type="InterPro" id="IPR048279">
    <property type="entry name" value="MdtK-like"/>
</dbReference>
<feature type="transmembrane region" description="Helical" evidence="8">
    <location>
        <begin position="12"/>
        <end position="34"/>
    </location>
</feature>
<evidence type="ECO:0000256" key="1">
    <source>
        <dbReference type="ARBA" id="ARBA00004651"/>
    </source>
</evidence>
<dbReference type="CDD" id="cd13136">
    <property type="entry name" value="MATE_DinF_like"/>
    <property type="match status" value="1"/>
</dbReference>
<dbReference type="Proteomes" id="UP000606172">
    <property type="component" value="Unassembled WGS sequence"/>
</dbReference>
<feature type="transmembrane region" description="Helical" evidence="8">
    <location>
        <begin position="308"/>
        <end position="326"/>
    </location>
</feature>
<dbReference type="InterPro" id="IPR002528">
    <property type="entry name" value="MATE_fam"/>
</dbReference>
<dbReference type="Pfam" id="PF01554">
    <property type="entry name" value="MatE"/>
    <property type="match status" value="2"/>
</dbReference>
<evidence type="ECO:0000256" key="2">
    <source>
        <dbReference type="ARBA" id="ARBA00010199"/>
    </source>
</evidence>
<feature type="transmembrane region" description="Helical" evidence="8">
    <location>
        <begin position="266"/>
        <end position="288"/>
    </location>
</feature>
<comment type="similarity">
    <text evidence="2">Belongs to the multi antimicrobial extrusion (MATE) (TC 2.A.66.1) family.</text>
</comment>
<feature type="transmembrane region" description="Helical" evidence="8">
    <location>
        <begin position="346"/>
        <end position="370"/>
    </location>
</feature>
<feature type="transmembrane region" description="Helical" evidence="8">
    <location>
        <begin position="185"/>
        <end position="211"/>
    </location>
</feature>
<keyword evidence="6 8" id="KW-1133">Transmembrane helix</keyword>
<keyword evidence="3" id="KW-0813">Transport</keyword>
<evidence type="ECO:0000256" key="8">
    <source>
        <dbReference type="SAM" id="Phobius"/>
    </source>
</evidence>
<keyword evidence="5 8" id="KW-0812">Transmembrane</keyword>
<proteinExistence type="inferred from homology"/>
<feature type="transmembrane region" description="Helical" evidence="8">
    <location>
        <begin position="129"/>
        <end position="153"/>
    </location>
</feature>
<evidence type="ECO:0000313" key="9">
    <source>
        <dbReference type="EMBL" id="GII97129.1"/>
    </source>
</evidence>
<dbReference type="GO" id="GO:0042910">
    <property type="term" value="F:xenobiotic transmembrane transporter activity"/>
    <property type="evidence" value="ECO:0007669"/>
    <property type="project" value="InterPro"/>
</dbReference>